<name>A0A914E884_9BILA</name>
<protein>
    <submittedName>
        <fullName evidence="3">ATP synthase F0 subunit 8</fullName>
    </submittedName>
</protein>
<feature type="transmembrane region" description="Helical" evidence="1">
    <location>
        <begin position="15"/>
        <end position="37"/>
    </location>
</feature>
<dbReference type="Pfam" id="PF21525">
    <property type="entry name" value="Nlp36"/>
    <property type="match status" value="1"/>
</dbReference>
<proteinExistence type="predicted"/>
<dbReference type="AlphaFoldDB" id="A0A914E884"/>
<sequence length="115" mass="13653">MPKQEFIWLDYTAPVFVFVLFFIIIFILCITLINYCYITNKDDLTVFEKLGKRFNIRLGPHTWDNIRRGGYVSTYVYEQEAKLMPMSMKKRNSLASVNYEWHTLIKKQQKALSSA</sequence>
<reference evidence="3" key="1">
    <citation type="submission" date="2022-11" db="UniProtKB">
        <authorList>
            <consortium name="WormBaseParasite"/>
        </authorList>
    </citation>
    <scope>IDENTIFICATION</scope>
</reference>
<keyword evidence="1" id="KW-0812">Transmembrane</keyword>
<evidence type="ECO:0000313" key="3">
    <source>
        <dbReference type="WBParaSite" id="ACRNAN_scaffold637.g8853.t1"/>
    </source>
</evidence>
<keyword evidence="2" id="KW-1185">Reference proteome</keyword>
<keyword evidence="1" id="KW-0472">Membrane</keyword>
<evidence type="ECO:0000313" key="2">
    <source>
        <dbReference type="Proteomes" id="UP000887540"/>
    </source>
</evidence>
<dbReference type="Proteomes" id="UP000887540">
    <property type="component" value="Unplaced"/>
</dbReference>
<organism evidence="2 3">
    <name type="scientific">Acrobeloides nanus</name>
    <dbReference type="NCBI Taxonomy" id="290746"/>
    <lineage>
        <taxon>Eukaryota</taxon>
        <taxon>Metazoa</taxon>
        <taxon>Ecdysozoa</taxon>
        <taxon>Nematoda</taxon>
        <taxon>Chromadorea</taxon>
        <taxon>Rhabditida</taxon>
        <taxon>Tylenchina</taxon>
        <taxon>Cephalobomorpha</taxon>
        <taxon>Cephaloboidea</taxon>
        <taxon>Cephalobidae</taxon>
        <taxon>Acrobeloides</taxon>
    </lineage>
</organism>
<accession>A0A914E884</accession>
<keyword evidence="1" id="KW-1133">Transmembrane helix</keyword>
<evidence type="ECO:0000256" key="1">
    <source>
        <dbReference type="SAM" id="Phobius"/>
    </source>
</evidence>
<dbReference type="WBParaSite" id="ACRNAN_scaffold637.g8853.t1">
    <property type="protein sequence ID" value="ACRNAN_scaffold637.g8853.t1"/>
    <property type="gene ID" value="ACRNAN_scaffold637.g8853"/>
</dbReference>